<sequence length="418" mass="47664">MNFQTTFFVCLCIQVSLAEKIRYDNYKVFSLTPRSADAVKALYEMEEMGMSGYNFWSRVGPVGTPVQVMVPPYKVGELEATAEKVGMDMEVMLGNVQEQIDAEARAETEEESGFGWTKYNTLDEINDWLENITVQYAPNVTLLHVNHTYEGRSIVGVKVSFGPGNENRSVFIESTIHAREWITAATTTYILNELLSSENATIRNLAESHDWYFFPVFNPDGYEYTHTTDRMWRKTRVPHSILCSGADPNRNWDYYWNHGGTSGSPCTETFRGPQPFSEPCCRIMSEFITSIGEQLVAYISFHSFSQLLLIPYGYTPEHLENYEQIYQIGLKSAEALAQRYGTQYRVGTVYETIYQASGSSADWVKGVFKTPIVYGYELRDQGQYGFLLPPDQIVPTAEETFDSLITIFREYYADVATQ</sequence>
<keyword evidence="18" id="KW-1185">Reference proteome</keyword>
<evidence type="ECO:0000256" key="9">
    <source>
        <dbReference type="ARBA" id="ARBA00022801"/>
    </source>
</evidence>
<dbReference type="GO" id="GO:0005615">
    <property type="term" value="C:extracellular space"/>
    <property type="evidence" value="ECO:0007669"/>
    <property type="project" value="TreeGrafter"/>
</dbReference>
<evidence type="ECO:0000256" key="13">
    <source>
        <dbReference type="ARBA" id="ARBA00057299"/>
    </source>
</evidence>
<dbReference type="PANTHER" id="PTHR11705:SF153">
    <property type="entry name" value="ZINC CARBOXYPEPTIDASE A 1-LIKE PROTEIN"/>
    <property type="match status" value="1"/>
</dbReference>
<dbReference type="PROSITE" id="PS00133">
    <property type="entry name" value="CARBOXYPEPT_ZN_2"/>
    <property type="match status" value="1"/>
</dbReference>
<feature type="domain" description="Peptidase M14" evidence="16">
    <location>
        <begin position="118"/>
        <end position="411"/>
    </location>
</feature>
<evidence type="ECO:0000256" key="14">
    <source>
        <dbReference type="PROSITE-ProRule" id="PRU01379"/>
    </source>
</evidence>
<dbReference type="SMART" id="SM00631">
    <property type="entry name" value="Zn_pept"/>
    <property type="match status" value="1"/>
</dbReference>
<dbReference type="PANTHER" id="PTHR11705">
    <property type="entry name" value="PROTEASE FAMILY M14 CARBOXYPEPTIDASE A,B"/>
    <property type="match status" value="1"/>
</dbReference>
<evidence type="ECO:0000313" key="17">
    <source>
        <dbReference type="EMBL" id="KAJ8919788.1"/>
    </source>
</evidence>
<keyword evidence="4" id="KW-0964">Secreted</keyword>
<comment type="cofactor">
    <cofactor evidence="1">
        <name>Zn(2+)</name>
        <dbReference type="ChEBI" id="CHEBI:29105"/>
    </cofactor>
</comment>
<dbReference type="InterPro" id="IPR000834">
    <property type="entry name" value="Peptidase_M14"/>
</dbReference>
<dbReference type="GO" id="GO:0008270">
    <property type="term" value="F:zinc ion binding"/>
    <property type="evidence" value="ECO:0007669"/>
    <property type="project" value="InterPro"/>
</dbReference>
<organism evidence="17 18">
    <name type="scientific">Exocentrus adspersus</name>
    <dbReference type="NCBI Taxonomy" id="1586481"/>
    <lineage>
        <taxon>Eukaryota</taxon>
        <taxon>Metazoa</taxon>
        <taxon>Ecdysozoa</taxon>
        <taxon>Arthropoda</taxon>
        <taxon>Hexapoda</taxon>
        <taxon>Insecta</taxon>
        <taxon>Pterygota</taxon>
        <taxon>Neoptera</taxon>
        <taxon>Endopterygota</taxon>
        <taxon>Coleoptera</taxon>
        <taxon>Polyphaga</taxon>
        <taxon>Cucujiformia</taxon>
        <taxon>Chrysomeloidea</taxon>
        <taxon>Cerambycidae</taxon>
        <taxon>Lamiinae</taxon>
        <taxon>Acanthocinini</taxon>
        <taxon>Exocentrus</taxon>
    </lineage>
</organism>
<evidence type="ECO:0000256" key="1">
    <source>
        <dbReference type="ARBA" id="ARBA00001947"/>
    </source>
</evidence>
<dbReference type="CDD" id="cd03860">
    <property type="entry name" value="M14_CP_A-B_like"/>
    <property type="match status" value="1"/>
</dbReference>
<evidence type="ECO:0000256" key="6">
    <source>
        <dbReference type="ARBA" id="ARBA00022670"/>
    </source>
</evidence>
<evidence type="ECO:0000259" key="16">
    <source>
        <dbReference type="PROSITE" id="PS52035"/>
    </source>
</evidence>
<gene>
    <name evidence="17" type="ORF">NQ315_006317</name>
</gene>
<keyword evidence="6" id="KW-0645">Protease</keyword>
<accession>A0AAV8VZX4</accession>
<reference evidence="17 18" key="1">
    <citation type="journal article" date="2023" name="Insect Mol. Biol.">
        <title>Genome sequencing provides insights into the evolution of gene families encoding plant cell wall-degrading enzymes in longhorned beetles.</title>
        <authorList>
            <person name="Shin N.R."/>
            <person name="Okamura Y."/>
            <person name="Kirsch R."/>
            <person name="Pauchet Y."/>
        </authorList>
    </citation>
    <scope>NUCLEOTIDE SEQUENCE [LARGE SCALE GENOMIC DNA]</scope>
    <source>
        <strain evidence="17">EAD_L_NR</strain>
    </source>
</reference>
<keyword evidence="5" id="KW-0121">Carboxypeptidase</keyword>
<name>A0AAV8VZX4_9CUCU</name>
<evidence type="ECO:0000313" key="18">
    <source>
        <dbReference type="Proteomes" id="UP001159042"/>
    </source>
</evidence>
<dbReference type="Gene3D" id="3.30.70.340">
    <property type="entry name" value="Metallocarboxypeptidase-like"/>
    <property type="match status" value="1"/>
</dbReference>
<dbReference type="InterPro" id="IPR003146">
    <property type="entry name" value="M14A_act_pep"/>
</dbReference>
<dbReference type="AlphaFoldDB" id="A0AAV8VZX4"/>
<dbReference type="Pfam" id="PF02244">
    <property type="entry name" value="Propep_M14"/>
    <property type="match status" value="1"/>
</dbReference>
<evidence type="ECO:0000256" key="10">
    <source>
        <dbReference type="ARBA" id="ARBA00022833"/>
    </source>
</evidence>
<dbReference type="Proteomes" id="UP001159042">
    <property type="component" value="Unassembled WGS sequence"/>
</dbReference>
<keyword evidence="12" id="KW-1015">Disulfide bond</keyword>
<comment type="caution">
    <text evidence="17">The sequence shown here is derived from an EMBL/GenBank/DDBJ whole genome shotgun (WGS) entry which is preliminary data.</text>
</comment>
<keyword evidence="9" id="KW-0378">Hydrolase</keyword>
<proteinExistence type="inferred from homology"/>
<evidence type="ECO:0000256" key="12">
    <source>
        <dbReference type="ARBA" id="ARBA00023157"/>
    </source>
</evidence>
<keyword evidence="7" id="KW-0479">Metal-binding</keyword>
<dbReference type="SUPFAM" id="SSF53187">
    <property type="entry name" value="Zn-dependent exopeptidases"/>
    <property type="match status" value="1"/>
</dbReference>
<comment type="similarity">
    <text evidence="3 14">Belongs to the peptidase M14 family.</text>
</comment>
<evidence type="ECO:0000256" key="8">
    <source>
        <dbReference type="ARBA" id="ARBA00022729"/>
    </source>
</evidence>
<evidence type="ECO:0000256" key="4">
    <source>
        <dbReference type="ARBA" id="ARBA00022525"/>
    </source>
</evidence>
<keyword evidence="10" id="KW-0862">Zinc</keyword>
<feature type="chain" id="PRO_5043384295" description="Peptidase M14 domain-containing protein" evidence="15">
    <location>
        <begin position="19"/>
        <end position="418"/>
    </location>
</feature>
<comment type="subcellular location">
    <subcellularLocation>
        <location evidence="2">Secreted</location>
    </subcellularLocation>
</comment>
<dbReference type="InterPro" id="IPR036990">
    <property type="entry name" value="M14A-like_propep"/>
</dbReference>
<evidence type="ECO:0000256" key="7">
    <source>
        <dbReference type="ARBA" id="ARBA00022723"/>
    </source>
</evidence>
<dbReference type="InterPro" id="IPR057247">
    <property type="entry name" value="CARBOXYPEPT_ZN_2"/>
</dbReference>
<dbReference type="EMBL" id="JANEYG010000016">
    <property type="protein sequence ID" value="KAJ8919788.1"/>
    <property type="molecule type" value="Genomic_DNA"/>
</dbReference>
<evidence type="ECO:0000256" key="5">
    <source>
        <dbReference type="ARBA" id="ARBA00022645"/>
    </source>
</evidence>
<dbReference type="Gene3D" id="3.40.630.10">
    <property type="entry name" value="Zn peptidases"/>
    <property type="match status" value="1"/>
</dbReference>
<dbReference type="PROSITE" id="PS52035">
    <property type="entry name" value="PEPTIDASE_M14"/>
    <property type="match status" value="1"/>
</dbReference>
<dbReference type="GO" id="GO:0006508">
    <property type="term" value="P:proteolysis"/>
    <property type="evidence" value="ECO:0007669"/>
    <property type="project" value="UniProtKB-KW"/>
</dbReference>
<feature type="active site" description="Proton donor/acceptor" evidence="14">
    <location>
        <position position="377"/>
    </location>
</feature>
<evidence type="ECO:0000256" key="2">
    <source>
        <dbReference type="ARBA" id="ARBA00004613"/>
    </source>
</evidence>
<comment type="function">
    <text evidence="13">Involved in the digestion of the blood meal.</text>
</comment>
<evidence type="ECO:0000256" key="3">
    <source>
        <dbReference type="ARBA" id="ARBA00005988"/>
    </source>
</evidence>
<protein>
    <recommendedName>
        <fullName evidence="16">Peptidase M14 domain-containing protein</fullName>
    </recommendedName>
</protein>
<feature type="signal peptide" evidence="15">
    <location>
        <begin position="1"/>
        <end position="18"/>
    </location>
</feature>
<keyword evidence="8 15" id="KW-0732">Signal</keyword>
<dbReference type="Pfam" id="PF00246">
    <property type="entry name" value="Peptidase_M14"/>
    <property type="match status" value="1"/>
</dbReference>
<evidence type="ECO:0000256" key="11">
    <source>
        <dbReference type="ARBA" id="ARBA00023049"/>
    </source>
</evidence>
<dbReference type="SUPFAM" id="SSF54897">
    <property type="entry name" value="Protease propeptides/inhibitors"/>
    <property type="match status" value="1"/>
</dbReference>
<evidence type="ECO:0000256" key="15">
    <source>
        <dbReference type="SAM" id="SignalP"/>
    </source>
</evidence>
<dbReference type="PRINTS" id="PR00765">
    <property type="entry name" value="CRBOXYPTASEA"/>
</dbReference>
<dbReference type="GO" id="GO:0004181">
    <property type="term" value="F:metallocarboxypeptidase activity"/>
    <property type="evidence" value="ECO:0007669"/>
    <property type="project" value="InterPro"/>
</dbReference>
<keyword evidence="11" id="KW-0482">Metalloprotease</keyword>
<dbReference type="FunFam" id="3.40.630.10:FF:000040">
    <property type="entry name" value="zinc carboxypeptidase"/>
    <property type="match status" value="1"/>
</dbReference>